<evidence type="ECO:0000256" key="6">
    <source>
        <dbReference type="SAM" id="Coils"/>
    </source>
</evidence>
<dbReference type="Pfam" id="PF00462">
    <property type="entry name" value="Glutaredoxin"/>
    <property type="match status" value="1"/>
</dbReference>
<comment type="subcellular location">
    <subcellularLocation>
        <location evidence="1">Golgi apparatus membrane</location>
    </subcellularLocation>
    <subcellularLocation>
        <location evidence="2">Golgi apparatus</location>
        <location evidence="2">trans-Golgi network</location>
    </subcellularLocation>
</comment>
<evidence type="ECO:0000256" key="7">
    <source>
        <dbReference type="SAM" id="MobiDB-lite"/>
    </source>
</evidence>
<dbReference type="PANTHER" id="PTHR12141">
    <property type="entry name" value="ARFAPTIN-RELATED"/>
    <property type="match status" value="1"/>
</dbReference>
<dbReference type="PROSITE" id="PS50870">
    <property type="entry name" value="AH"/>
    <property type="match status" value="1"/>
</dbReference>
<reference evidence="9" key="1">
    <citation type="journal article" date="2020" name="Cell">
        <title>Large-Scale Comparative Analyses of Tick Genomes Elucidate Their Genetic Diversity and Vector Capacities.</title>
        <authorList>
            <consortium name="Tick Genome and Microbiome Consortium (TIGMIC)"/>
            <person name="Jia N."/>
            <person name="Wang J."/>
            <person name="Shi W."/>
            <person name="Du L."/>
            <person name="Sun Y."/>
            <person name="Zhan W."/>
            <person name="Jiang J.F."/>
            <person name="Wang Q."/>
            <person name="Zhang B."/>
            <person name="Ji P."/>
            <person name="Bell-Sakyi L."/>
            <person name="Cui X.M."/>
            <person name="Yuan T.T."/>
            <person name="Jiang B.G."/>
            <person name="Yang W.F."/>
            <person name="Lam T.T."/>
            <person name="Chang Q.C."/>
            <person name="Ding S.J."/>
            <person name="Wang X.J."/>
            <person name="Zhu J.G."/>
            <person name="Ruan X.D."/>
            <person name="Zhao L."/>
            <person name="Wei J.T."/>
            <person name="Ye R.Z."/>
            <person name="Que T.C."/>
            <person name="Du C.H."/>
            <person name="Zhou Y.H."/>
            <person name="Cheng J.X."/>
            <person name="Dai P.F."/>
            <person name="Guo W.B."/>
            <person name="Han X.H."/>
            <person name="Huang E.J."/>
            <person name="Li L.F."/>
            <person name="Wei W."/>
            <person name="Gao Y.C."/>
            <person name="Liu J.Z."/>
            <person name="Shao H.Z."/>
            <person name="Wang X."/>
            <person name="Wang C.C."/>
            <person name="Yang T.C."/>
            <person name="Huo Q.B."/>
            <person name="Li W."/>
            <person name="Chen H.Y."/>
            <person name="Chen S.E."/>
            <person name="Zhou L.G."/>
            <person name="Ni X.B."/>
            <person name="Tian J.H."/>
            <person name="Sheng Y."/>
            <person name="Liu T."/>
            <person name="Pan Y.S."/>
            <person name="Xia L.Y."/>
            <person name="Li J."/>
            <person name="Zhao F."/>
            <person name="Cao W.C."/>
        </authorList>
    </citation>
    <scope>NUCLEOTIDE SEQUENCE</scope>
    <source>
        <strain evidence="9">Rmic-2018</strain>
    </source>
</reference>
<dbReference type="Gene3D" id="1.20.1270.60">
    <property type="entry name" value="Arfaptin homology (AH) domain/BAR domain"/>
    <property type="match status" value="1"/>
</dbReference>
<feature type="domain" description="AH" evidence="8">
    <location>
        <begin position="592"/>
        <end position="792"/>
    </location>
</feature>
<dbReference type="GO" id="GO:0006886">
    <property type="term" value="P:intracellular protein transport"/>
    <property type="evidence" value="ECO:0007669"/>
    <property type="project" value="TreeGrafter"/>
</dbReference>
<feature type="region of interest" description="Disordered" evidence="7">
    <location>
        <begin position="34"/>
        <end position="61"/>
    </location>
</feature>
<feature type="region of interest" description="Disordered" evidence="7">
    <location>
        <begin position="272"/>
        <end position="305"/>
    </location>
</feature>
<dbReference type="Proteomes" id="UP000821866">
    <property type="component" value="Unassembled WGS sequence"/>
</dbReference>
<dbReference type="VEuPathDB" id="VectorBase:LOC119169959"/>
<dbReference type="SUPFAM" id="SSF52833">
    <property type="entry name" value="Thioredoxin-like"/>
    <property type="match status" value="1"/>
</dbReference>
<dbReference type="InterPro" id="IPR010504">
    <property type="entry name" value="AH_dom"/>
</dbReference>
<dbReference type="AlphaFoldDB" id="A0A9J6DWC0"/>
<dbReference type="PROSITE" id="PS51354">
    <property type="entry name" value="GLUTAREDOXIN_2"/>
    <property type="match status" value="1"/>
</dbReference>
<dbReference type="SUPFAM" id="SSF103657">
    <property type="entry name" value="BAR/IMD domain-like"/>
    <property type="match status" value="1"/>
</dbReference>
<dbReference type="GO" id="GO:0019904">
    <property type="term" value="F:protein domain specific binding"/>
    <property type="evidence" value="ECO:0007669"/>
    <property type="project" value="InterPro"/>
</dbReference>
<evidence type="ECO:0000313" key="9">
    <source>
        <dbReference type="EMBL" id="KAH8026178.1"/>
    </source>
</evidence>
<dbReference type="Pfam" id="PF06456">
    <property type="entry name" value="Arfaptin"/>
    <property type="match status" value="1"/>
</dbReference>
<dbReference type="GO" id="GO:0034315">
    <property type="term" value="P:regulation of Arp2/3 complex-mediated actin nucleation"/>
    <property type="evidence" value="ECO:0007669"/>
    <property type="project" value="TreeGrafter"/>
</dbReference>
<dbReference type="FunFam" id="1.20.1270.60:FF:000003">
    <property type="entry name" value="arfaptin-2 isoform X1"/>
    <property type="match status" value="1"/>
</dbReference>
<dbReference type="EMBL" id="JABSTU010000007">
    <property type="protein sequence ID" value="KAH8026178.1"/>
    <property type="molecule type" value="Genomic_DNA"/>
</dbReference>
<sequence>MSRRLSALSERRRIAPLLPRVKETLNEEKATAYELQSGRRRKQNEQTATFAPTAKGVGGPNEALLAPDDISARIPVCAADVARSEREPTAEEDEKKAIDTETCSSRLRVLTVNLGQPRSHLQQRATLVSTWAPLSRTYYGRSLLLFTGLPREWRNYVREEEGRVVLYTTSMGVIRQTWEQCRRVRNTLQTLLVRFEERDVFMNRTHQKEIMDRTGLRHVVVPQLFVEGHHLGPSLRPRLLLSPPLESSASSSFLGYFFSNIRGGELSENRDSGDLHAAPMLSSSNVRGYTQPGVKSRRRKGHSRGPSYIADHLGAPVHLDLRVLNSWKILGYADLSCPWSAMVDGWLRGSAADPRSRVRSRQWWSRLEARVLCDGAETVERLNETGQLRQMLKPYKKSTVGGTCAMCGGYQYLPCPVCGGSKKSAQHRHRFSSSVIFLRCLNCDEGGLVRCQLCINGDRMTEVSSPSHSADSGREFEEDLRKALDEAPPLNESRDVVHSGGAMPHPEGHRPASQQQQRSNVPPSSFSSPWAAQPPATTSVPLTTPSPVQNGSDPRVTKAGQSKIDYLRQWSVSTYKCTRQMLSEKLGKGTRTVDTELEAQIEQLRDTQAKYLHVLRLARALASHFHQVVQTQGCLAEAFQELAHRSPPLQEEFRYNAEAQRSLSKNGETLLGALNFFVSSLATLCHKTIDDTLLTVRQYESARLEYDAYRTDLEELTQGTQGTAISSKMDEAQRNFAIHRDKYEKLKADVTIKMKFLEENKVKVMHKQLLLFHNAVSSYFSGNQASLEATLKQFNIKVKNPNSNSPSWLEQ</sequence>
<feature type="compositionally biased region" description="Low complexity" evidence="7">
    <location>
        <begin position="534"/>
        <end position="548"/>
    </location>
</feature>
<evidence type="ECO:0000256" key="3">
    <source>
        <dbReference type="ARBA" id="ARBA00022553"/>
    </source>
</evidence>
<keyword evidence="5" id="KW-0472">Membrane</keyword>
<evidence type="ECO:0000256" key="4">
    <source>
        <dbReference type="ARBA" id="ARBA00023034"/>
    </source>
</evidence>
<proteinExistence type="predicted"/>
<dbReference type="CDD" id="cd07660">
    <property type="entry name" value="BAR_Arfaptin"/>
    <property type="match status" value="1"/>
</dbReference>
<protein>
    <recommendedName>
        <fullName evidence="8">AH domain-containing protein</fullName>
    </recommendedName>
</protein>
<dbReference type="Gene3D" id="3.40.30.10">
    <property type="entry name" value="Glutaredoxin"/>
    <property type="match status" value="1"/>
</dbReference>
<organism evidence="9 10">
    <name type="scientific">Rhipicephalus microplus</name>
    <name type="common">Cattle tick</name>
    <name type="synonym">Boophilus microplus</name>
    <dbReference type="NCBI Taxonomy" id="6941"/>
    <lineage>
        <taxon>Eukaryota</taxon>
        <taxon>Metazoa</taxon>
        <taxon>Ecdysozoa</taxon>
        <taxon>Arthropoda</taxon>
        <taxon>Chelicerata</taxon>
        <taxon>Arachnida</taxon>
        <taxon>Acari</taxon>
        <taxon>Parasitiformes</taxon>
        <taxon>Ixodida</taxon>
        <taxon>Ixodoidea</taxon>
        <taxon>Ixodidae</taxon>
        <taxon>Rhipicephalinae</taxon>
        <taxon>Rhipicephalus</taxon>
        <taxon>Boophilus</taxon>
    </lineage>
</organism>
<feature type="coiled-coil region" evidence="6">
    <location>
        <begin position="699"/>
        <end position="760"/>
    </location>
</feature>
<name>A0A9J6DWC0_RHIMP</name>
<dbReference type="InterPro" id="IPR030798">
    <property type="entry name" value="Arfaptin_fam"/>
</dbReference>
<reference evidence="9" key="2">
    <citation type="submission" date="2021-09" db="EMBL/GenBank/DDBJ databases">
        <authorList>
            <person name="Jia N."/>
            <person name="Wang J."/>
            <person name="Shi W."/>
            <person name="Du L."/>
            <person name="Sun Y."/>
            <person name="Zhan W."/>
            <person name="Jiang J."/>
            <person name="Wang Q."/>
            <person name="Zhang B."/>
            <person name="Ji P."/>
            <person name="Sakyi L.B."/>
            <person name="Cui X."/>
            <person name="Yuan T."/>
            <person name="Jiang B."/>
            <person name="Yang W."/>
            <person name="Lam T.T.-Y."/>
            <person name="Chang Q."/>
            <person name="Ding S."/>
            <person name="Wang X."/>
            <person name="Zhu J."/>
            <person name="Ruan X."/>
            <person name="Zhao L."/>
            <person name="Wei J."/>
            <person name="Que T."/>
            <person name="Du C."/>
            <person name="Cheng J."/>
            <person name="Dai P."/>
            <person name="Han X."/>
            <person name="Huang E."/>
            <person name="Gao Y."/>
            <person name="Liu J."/>
            <person name="Shao H."/>
            <person name="Ye R."/>
            <person name="Li L."/>
            <person name="Wei W."/>
            <person name="Wang X."/>
            <person name="Wang C."/>
            <person name="Huo Q."/>
            <person name="Li W."/>
            <person name="Guo W."/>
            <person name="Chen H."/>
            <person name="Chen S."/>
            <person name="Zhou L."/>
            <person name="Zhou L."/>
            <person name="Ni X."/>
            <person name="Tian J."/>
            <person name="Zhou Y."/>
            <person name="Sheng Y."/>
            <person name="Liu T."/>
            <person name="Pan Y."/>
            <person name="Xia L."/>
            <person name="Li J."/>
            <person name="Zhao F."/>
            <person name="Cao W."/>
        </authorList>
    </citation>
    <scope>NUCLEOTIDE SEQUENCE</scope>
    <source>
        <strain evidence="9">Rmic-2018</strain>
        <tissue evidence="9">Larvae</tissue>
    </source>
</reference>
<dbReference type="GO" id="GO:0070273">
    <property type="term" value="F:phosphatidylinositol-4-phosphate binding"/>
    <property type="evidence" value="ECO:0007669"/>
    <property type="project" value="UniProtKB-ARBA"/>
</dbReference>
<gene>
    <name evidence="9" type="ORF">HPB51_016781</name>
</gene>
<feature type="region of interest" description="Disordered" evidence="7">
    <location>
        <begin position="485"/>
        <end position="560"/>
    </location>
</feature>
<keyword evidence="6" id="KW-0175">Coiled coil</keyword>
<dbReference type="Pfam" id="PF23733">
    <property type="entry name" value="GRXCR1-2_C"/>
    <property type="match status" value="1"/>
</dbReference>
<evidence type="ECO:0000256" key="2">
    <source>
        <dbReference type="ARBA" id="ARBA00004601"/>
    </source>
</evidence>
<evidence type="ECO:0000259" key="8">
    <source>
        <dbReference type="PROSITE" id="PS50870"/>
    </source>
</evidence>
<evidence type="ECO:0000256" key="1">
    <source>
        <dbReference type="ARBA" id="ARBA00004394"/>
    </source>
</evidence>
<comment type="caution">
    <text evidence="9">The sequence shown here is derived from an EMBL/GenBank/DDBJ whole genome shotgun (WGS) entry which is preliminary data.</text>
</comment>
<accession>A0A9J6DWC0</accession>
<dbReference type="InterPro" id="IPR027267">
    <property type="entry name" value="AH/BAR_dom_sf"/>
</dbReference>
<keyword evidence="10" id="KW-1185">Reference proteome</keyword>
<dbReference type="GO" id="GO:0005829">
    <property type="term" value="C:cytosol"/>
    <property type="evidence" value="ECO:0007669"/>
    <property type="project" value="UniProtKB-ARBA"/>
</dbReference>
<dbReference type="GO" id="GO:0000139">
    <property type="term" value="C:Golgi membrane"/>
    <property type="evidence" value="ECO:0007669"/>
    <property type="project" value="UniProtKB-SubCell"/>
</dbReference>
<dbReference type="InterPro" id="IPR036249">
    <property type="entry name" value="Thioredoxin-like_sf"/>
</dbReference>
<dbReference type="PANTHER" id="PTHR12141:SF5">
    <property type="entry name" value="ARFAPTIN"/>
    <property type="match status" value="1"/>
</dbReference>
<dbReference type="InterPro" id="IPR002109">
    <property type="entry name" value="Glutaredoxin"/>
</dbReference>
<dbReference type="VEuPathDB" id="VectorBase:LOC119169958"/>
<feature type="compositionally biased region" description="Polar residues" evidence="7">
    <location>
        <begin position="512"/>
        <end position="530"/>
    </location>
</feature>
<dbReference type="SMART" id="SM01015">
    <property type="entry name" value="Arfaptin"/>
    <property type="match status" value="1"/>
</dbReference>
<evidence type="ECO:0000313" key="10">
    <source>
        <dbReference type="Proteomes" id="UP000821866"/>
    </source>
</evidence>
<evidence type="ECO:0000256" key="5">
    <source>
        <dbReference type="ARBA" id="ARBA00023136"/>
    </source>
</evidence>
<keyword evidence="4" id="KW-0333">Golgi apparatus</keyword>
<keyword evidence="3" id="KW-0597">Phosphoprotein</keyword>
<dbReference type="GO" id="GO:0032588">
    <property type="term" value="C:trans-Golgi network membrane"/>
    <property type="evidence" value="ECO:0007669"/>
    <property type="project" value="UniProtKB-ARBA"/>
</dbReference>